<organism evidence="11 12">
    <name type="scientific">Pseudodesulfovibrio aespoeensis (strain ATCC 700646 / DSM 10631 / Aspo-2)</name>
    <name type="common">Desulfovibrio aespoeensis</name>
    <dbReference type="NCBI Taxonomy" id="643562"/>
    <lineage>
        <taxon>Bacteria</taxon>
        <taxon>Pseudomonadati</taxon>
        <taxon>Thermodesulfobacteriota</taxon>
        <taxon>Desulfovibrionia</taxon>
        <taxon>Desulfovibrionales</taxon>
        <taxon>Desulfovibrionaceae</taxon>
    </lineage>
</organism>
<dbReference type="CDD" id="cd18126">
    <property type="entry name" value="GAPDH_I_C"/>
    <property type="match status" value="1"/>
</dbReference>
<evidence type="ECO:0000256" key="4">
    <source>
        <dbReference type="PIRSR" id="PIRSR000149-1"/>
    </source>
</evidence>
<dbReference type="InterPro" id="IPR036291">
    <property type="entry name" value="NAD(P)-bd_dom_sf"/>
</dbReference>
<dbReference type="PROSITE" id="PS00071">
    <property type="entry name" value="GAPDH"/>
    <property type="match status" value="1"/>
</dbReference>
<feature type="binding site" evidence="5">
    <location>
        <begin position="208"/>
        <end position="209"/>
    </location>
    <ligand>
        <name>D-glyceraldehyde 3-phosphate</name>
        <dbReference type="ChEBI" id="CHEBI:59776"/>
    </ligand>
</feature>
<dbReference type="FunFam" id="3.40.50.720:FF:000001">
    <property type="entry name" value="Glyceraldehyde-3-phosphate dehydrogenase"/>
    <property type="match status" value="1"/>
</dbReference>
<dbReference type="NCBIfam" id="TIGR01534">
    <property type="entry name" value="GAPDH-I"/>
    <property type="match status" value="1"/>
</dbReference>
<feature type="binding site" evidence="5">
    <location>
        <begin position="149"/>
        <end position="151"/>
    </location>
    <ligand>
        <name>D-glyceraldehyde 3-phosphate</name>
        <dbReference type="ChEBI" id="CHEBI:59776"/>
    </ligand>
</feature>
<dbReference type="GO" id="GO:0050661">
    <property type="term" value="F:NADP binding"/>
    <property type="evidence" value="ECO:0007669"/>
    <property type="project" value="InterPro"/>
</dbReference>
<evidence type="ECO:0000313" key="12">
    <source>
        <dbReference type="Proteomes" id="UP000002191"/>
    </source>
</evidence>
<dbReference type="InterPro" id="IPR020829">
    <property type="entry name" value="GlycerAld_3-P_DH_cat"/>
</dbReference>
<evidence type="ECO:0000256" key="3">
    <source>
        <dbReference type="ARBA" id="ARBA00023002"/>
    </source>
</evidence>
<dbReference type="SMART" id="SM00846">
    <property type="entry name" value="Gp_dh_N"/>
    <property type="match status" value="1"/>
</dbReference>
<feature type="site" description="Activates thiol group during catalysis" evidence="7">
    <location>
        <position position="177"/>
    </location>
</feature>
<feature type="binding site" evidence="6">
    <location>
        <begin position="12"/>
        <end position="13"/>
    </location>
    <ligand>
        <name>NAD(+)</name>
        <dbReference type="ChEBI" id="CHEBI:57540"/>
    </ligand>
</feature>
<keyword evidence="12" id="KW-1185">Reference proteome</keyword>
<dbReference type="EC" id="1.2.1.-" evidence="9"/>
<feature type="binding site" evidence="6">
    <location>
        <position position="119"/>
    </location>
    <ligand>
        <name>NAD(+)</name>
        <dbReference type="ChEBI" id="CHEBI:57540"/>
    </ligand>
</feature>
<evidence type="ECO:0000259" key="10">
    <source>
        <dbReference type="SMART" id="SM00846"/>
    </source>
</evidence>
<feature type="active site" description="Nucleophile" evidence="4">
    <location>
        <position position="150"/>
    </location>
</feature>
<dbReference type="Proteomes" id="UP000002191">
    <property type="component" value="Chromosome"/>
</dbReference>
<reference evidence="11 12" key="2">
    <citation type="journal article" date="2014" name="Genome Announc.">
        <title>Complete Genome Sequence of the Subsurface, Mesophilic Sulfate-Reducing Bacterium Desulfovibrio aespoeensis Aspo-2.</title>
        <authorList>
            <person name="Pedersen K."/>
            <person name="Bengtsson A."/>
            <person name="Edlund J."/>
            <person name="Rabe L."/>
            <person name="Hazen T."/>
            <person name="Chakraborty R."/>
            <person name="Goodwin L."/>
            <person name="Shapiro N."/>
        </authorList>
    </citation>
    <scope>NUCLEOTIDE SEQUENCE [LARGE SCALE GENOMIC DNA]</scope>
    <source>
        <strain evidence="12">ATCC 700646 / DSM 10631 / Aspo-2</strain>
    </source>
</reference>
<proteinExistence type="inferred from homology"/>
<dbReference type="RefSeq" id="WP_013515458.1">
    <property type="nucleotide sequence ID" value="NC_014844.1"/>
</dbReference>
<gene>
    <name evidence="11" type="ordered locus">Daes_2549</name>
</gene>
<comment type="similarity">
    <text evidence="1 8">Belongs to the glyceraldehyde-3-phosphate dehydrogenase family.</text>
</comment>
<dbReference type="Gene3D" id="3.40.50.720">
    <property type="entry name" value="NAD(P)-binding Rossmann-like Domain"/>
    <property type="match status" value="1"/>
</dbReference>
<keyword evidence="6" id="KW-0520">NAD</keyword>
<dbReference type="PANTHER" id="PTHR43148">
    <property type="entry name" value="GLYCERALDEHYDE-3-PHOSPHATE DEHYDROGENASE 2"/>
    <property type="match status" value="1"/>
</dbReference>
<evidence type="ECO:0000256" key="7">
    <source>
        <dbReference type="PIRSR" id="PIRSR000149-4"/>
    </source>
</evidence>
<dbReference type="GO" id="GO:0016620">
    <property type="term" value="F:oxidoreductase activity, acting on the aldehyde or oxo group of donors, NAD or NADP as acceptor"/>
    <property type="evidence" value="ECO:0007669"/>
    <property type="project" value="InterPro"/>
</dbReference>
<evidence type="ECO:0000256" key="8">
    <source>
        <dbReference type="RuleBase" id="RU000397"/>
    </source>
</evidence>
<feature type="binding site" evidence="6">
    <location>
        <position position="313"/>
    </location>
    <ligand>
        <name>NAD(+)</name>
        <dbReference type="ChEBI" id="CHEBI:57540"/>
    </ligand>
</feature>
<dbReference type="STRING" id="643562.Daes_2549"/>
<comment type="subunit">
    <text evidence="2">Homotetramer.</text>
</comment>
<feature type="domain" description="Glyceraldehyde 3-phosphate dehydrogenase NAD(P) binding" evidence="10">
    <location>
        <begin position="3"/>
        <end position="150"/>
    </location>
</feature>
<evidence type="ECO:0000256" key="5">
    <source>
        <dbReference type="PIRSR" id="PIRSR000149-2"/>
    </source>
</evidence>
<protein>
    <recommendedName>
        <fullName evidence="9">Glyceraldehyde-3-phosphate dehydrogenase</fullName>
        <ecNumber evidence="9">1.2.1.-</ecNumber>
    </recommendedName>
</protein>
<dbReference type="eggNOG" id="COG0057">
    <property type="taxonomic scope" value="Bacteria"/>
</dbReference>
<dbReference type="GO" id="GO:0051287">
    <property type="term" value="F:NAD binding"/>
    <property type="evidence" value="ECO:0007669"/>
    <property type="project" value="InterPro"/>
</dbReference>
<dbReference type="InterPro" id="IPR006424">
    <property type="entry name" value="Glyceraldehyde-3-P_DH_1"/>
</dbReference>
<feature type="binding site" evidence="5">
    <location>
        <position position="231"/>
    </location>
    <ligand>
        <name>D-glyceraldehyde 3-phosphate</name>
        <dbReference type="ChEBI" id="CHEBI:59776"/>
    </ligand>
</feature>
<accession>E6VVJ1</accession>
<evidence type="ECO:0000256" key="6">
    <source>
        <dbReference type="PIRSR" id="PIRSR000149-3"/>
    </source>
</evidence>
<dbReference type="InterPro" id="IPR020830">
    <property type="entry name" value="GlycerAld_3-P_DH_AS"/>
</dbReference>
<keyword evidence="3 9" id="KW-0560">Oxidoreductase</keyword>
<dbReference type="InterPro" id="IPR020831">
    <property type="entry name" value="GlycerAld/Erythrose_P_DH"/>
</dbReference>
<dbReference type="AlphaFoldDB" id="E6VVJ1"/>
<dbReference type="Gene3D" id="3.30.360.10">
    <property type="entry name" value="Dihydrodipicolinate Reductase, domain 2"/>
    <property type="match status" value="1"/>
</dbReference>
<dbReference type="PRINTS" id="PR00078">
    <property type="entry name" value="G3PDHDRGNASE"/>
</dbReference>
<dbReference type="InterPro" id="IPR020828">
    <property type="entry name" value="GlycerAld_3-P_DH_NAD(P)-bd"/>
</dbReference>
<evidence type="ECO:0000256" key="2">
    <source>
        <dbReference type="ARBA" id="ARBA00011881"/>
    </source>
</evidence>
<dbReference type="PIRSF" id="PIRSF000149">
    <property type="entry name" value="GAP_DH"/>
    <property type="match status" value="1"/>
</dbReference>
<dbReference type="Pfam" id="PF00044">
    <property type="entry name" value="Gp_dh_N"/>
    <property type="match status" value="1"/>
</dbReference>
<feature type="binding site" evidence="5">
    <location>
        <position position="180"/>
    </location>
    <ligand>
        <name>D-glyceraldehyde 3-phosphate</name>
        <dbReference type="ChEBI" id="CHEBI:59776"/>
    </ligand>
</feature>
<dbReference type="OrthoDB" id="9803304at2"/>
<dbReference type="HOGENOM" id="CLU_030140_0_2_7"/>
<dbReference type="GO" id="GO:0006006">
    <property type="term" value="P:glucose metabolic process"/>
    <property type="evidence" value="ECO:0007669"/>
    <property type="project" value="InterPro"/>
</dbReference>
<dbReference type="Pfam" id="PF02800">
    <property type="entry name" value="Gp_dh_C"/>
    <property type="match status" value="1"/>
</dbReference>
<sequence length="332" mass="35966">MSIRIGINGFGRIGRYLARLLVNEDGYELVVVNARADNAQLAHLLKYDSVHGRFAEDVEANENGFTINGHQVVVTRDKPGEWSWGAWDVDIVIESTGAFRDRLSCEQMIDCGCHKVIVSAPSSDCDATIVMGVNDHQLKLSDTIISNASCTTNCLAPVAKILHETFGIEHGLMTTIHSYTMSQRILDGTHKDLRRARAGAVNMLPTTTGAARAVTQVIPELEGKLDGMAVRVPTPNVSLVDFVANVGRDVSVADVNAAFKSASEGALLNVMGYTELPLVSTDYIGSTYGGVVDGLCTSVMSSRMVKCIIWYDNESSFTNQLLRLIRKVGATL</sequence>
<evidence type="ECO:0000313" key="11">
    <source>
        <dbReference type="EMBL" id="ADU63549.1"/>
    </source>
</evidence>
<name>E6VVJ1_PSEA9</name>
<dbReference type="KEGG" id="das:Daes_2549"/>
<evidence type="ECO:0000256" key="1">
    <source>
        <dbReference type="ARBA" id="ARBA00007406"/>
    </source>
</evidence>
<dbReference type="CDD" id="cd05214">
    <property type="entry name" value="GAPDH_I_N"/>
    <property type="match status" value="1"/>
</dbReference>
<reference evidence="12" key="1">
    <citation type="submission" date="2010-12" db="EMBL/GenBank/DDBJ databases">
        <title>Complete sequence of Desulfovibrio aespoeensis Aspo-2.</title>
        <authorList>
            <consortium name="US DOE Joint Genome Institute"/>
            <person name="Lucas S."/>
            <person name="Copeland A."/>
            <person name="Lapidus A."/>
            <person name="Cheng J.-F."/>
            <person name="Goodwin L."/>
            <person name="Pitluck S."/>
            <person name="Chertkov O."/>
            <person name="Misra M."/>
            <person name="Detter J.C."/>
            <person name="Han C."/>
            <person name="Tapia R."/>
            <person name="Land M."/>
            <person name="Hauser L."/>
            <person name="Kyrpides N."/>
            <person name="Ivanova N."/>
            <person name="Ovchinnikova G."/>
            <person name="Pedersen K."/>
            <person name="Jagevall S."/>
            <person name="Hazen T."/>
            <person name="Woyke T."/>
        </authorList>
    </citation>
    <scope>NUCLEOTIDE SEQUENCE [LARGE SCALE GENOMIC DNA]</scope>
    <source>
        <strain evidence="12">ATCC 700646 / DSM 10631 / Aspo-2</strain>
    </source>
</reference>
<dbReference type="SUPFAM" id="SSF51735">
    <property type="entry name" value="NAD(P)-binding Rossmann-fold domains"/>
    <property type="match status" value="1"/>
</dbReference>
<dbReference type="SUPFAM" id="SSF55347">
    <property type="entry name" value="Glyceraldehyde-3-phosphate dehydrogenase-like, C-terminal domain"/>
    <property type="match status" value="1"/>
</dbReference>
<dbReference type="EMBL" id="CP002431">
    <property type="protein sequence ID" value="ADU63549.1"/>
    <property type="molecule type" value="Genomic_DNA"/>
</dbReference>
<dbReference type="FunFam" id="3.30.360.10:FF:000002">
    <property type="entry name" value="Glyceraldehyde-3-phosphate dehydrogenase"/>
    <property type="match status" value="1"/>
</dbReference>
<evidence type="ECO:0000256" key="9">
    <source>
        <dbReference type="RuleBase" id="RU361160"/>
    </source>
</evidence>
<keyword evidence="6" id="KW-0547">Nucleotide-binding</keyword>